<dbReference type="EMBL" id="JAIWYP010000005">
    <property type="protein sequence ID" value="KAH3820107.1"/>
    <property type="molecule type" value="Genomic_DNA"/>
</dbReference>
<reference evidence="1" key="2">
    <citation type="submission" date="2020-11" db="EMBL/GenBank/DDBJ databases">
        <authorList>
            <person name="McCartney M.A."/>
            <person name="Auch B."/>
            <person name="Kono T."/>
            <person name="Mallez S."/>
            <person name="Becker A."/>
            <person name="Gohl D.M."/>
            <person name="Silverstein K.A.T."/>
            <person name="Koren S."/>
            <person name="Bechman K.B."/>
            <person name="Herman A."/>
            <person name="Abrahante J.E."/>
            <person name="Garbe J."/>
        </authorList>
    </citation>
    <scope>NUCLEOTIDE SEQUENCE</scope>
    <source>
        <strain evidence="1">Duluth1</strain>
        <tissue evidence="1">Whole animal</tissue>
    </source>
</reference>
<protein>
    <submittedName>
        <fullName evidence="1">Uncharacterized protein</fullName>
    </submittedName>
</protein>
<dbReference type="Proteomes" id="UP000828390">
    <property type="component" value="Unassembled WGS sequence"/>
</dbReference>
<evidence type="ECO:0000313" key="1">
    <source>
        <dbReference type="EMBL" id="KAH3820107.1"/>
    </source>
</evidence>
<keyword evidence="2" id="KW-1185">Reference proteome</keyword>
<proteinExistence type="predicted"/>
<evidence type="ECO:0000313" key="2">
    <source>
        <dbReference type="Proteomes" id="UP000828390"/>
    </source>
</evidence>
<organism evidence="1 2">
    <name type="scientific">Dreissena polymorpha</name>
    <name type="common">Zebra mussel</name>
    <name type="synonym">Mytilus polymorpha</name>
    <dbReference type="NCBI Taxonomy" id="45954"/>
    <lineage>
        <taxon>Eukaryota</taxon>
        <taxon>Metazoa</taxon>
        <taxon>Spiralia</taxon>
        <taxon>Lophotrochozoa</taxon>
        <taxon>Mollusca</taxon>
        <taxon>Bivalvia</taxon>
        <taxon>Autobranchia</taxon>
        <taxon>Heteroconchia</taxon>
        <taxon>Euheterodonta</taxon>
        <taxon>Imparidentia</taxon>
        <taxon>Neoheterodontei</taxon>
        <taxon>Myida</taxon>
        <taxon>Dreissenoidea</taxon>
        <taxon>Dreissenidae</taxon>
        <taxon>Dreissena</taxon>
    </lineage>
</organism>
<dbReference type="PANTHER" id="PTHR46601:SF1">
    <property type="entry name" value="ADF-H DOMAIN-CONTAINING PROTEIN"/>
    <property type="match status" value="1"/>
</dbReference>
<gene>
    <name evidence="1" type="ORF">DPMN_121851</name>
</gene>
<accession>A0A9D4GNK0</accession>
<dbReference type="AlphaFoldDB" id="A0A9D4GNK0"/>
<name>A0A9D4GNK0_DREPO</name>
<reference evidence="1" key="1">
    <citation type="journal article" date="2019" name="bioRxiv">
        <title>The Genome of the Zebra Mussel, Dreissena polymorpha: A Resource for Invasive Species Research.</title>
        <authorList>
            <person name="McCartney M.A."/>
            <person name="Auch B."/>
            <person name="Kono T."/>
            <person name="Mallez S."/>
            <person name="Zhang Y."/>
            <person name="Obille A."/>
            <person name="Becker A."/>
            <person name="Abrahante J.E."/>
            <person name="Garbe J."/>
            <person name="Badalamenti J.P."/>
            <person name="Herman A."/>
            <person name="Mangelson H."/>
            <person name="Liachko I."/>
            <person name="Sullivan S."/>
            <person name="Sone E.D."/>
            <person name="Koren S."/>
            <person name="Silverstein K.A.T."/>
            <person name="Beckman K.B."/>
            <person name="Gohl D.M."/>
        </authorList>
    </citation>
    <scope>NUCLEOTIDE SEQUENCE</scope>
    <source>
        <strain evidence="1">Duluth1</strain>
        <tissue evidence="1">Whole animal</tissue>
    </source>
</reference>
<dbReference type="PANTHER" id="PTHR46601">
    <property type="entry name" value="ULP_PROTEASE DOMAIN-CONTAINING PROTEIN"/>
    <property type="match status" value="1"/>
</dbReference>
<sequence>MEAGHGKGAPDGIGAVIKRAAAGAMLHGADIVNAVSMYDTLTKKGIAPHLFLITDDQFEKQEKTAPNDLQAVNGNIKIHQIFTREPGRFKFRDVSCFCSFPVDCDCFTPKHHMFPINEQRAIGDPSDTVASEDSGEA</sequence>
<comment type="caution">
    <text evidence="1">The sequence shown here is derived from an EMBL/GenBank/DDBJ whole genome shotgun (WGS) entry which is preliminary data.</text>
</comment>